<proteinExistence type="predicted"/>
<organism evidence="1 2">
    <name type="scientific">Pedobacter antarcticus 4BY</name>
    <dbReference type="NCBI Taxonomy" id="1358423"/>
    <lineage>
        <taxon>Bacteria</taxon>
        <taxon>Pseudomonadati</taxon>
        <taxon>Bacteroidota</taxon>
        <taxon>Sphingobacteriia</taxon>
        <taxon>Sphingobacteriales</taxon>
        <taxon>Sphingobacteriaceae</taxon>
        <taxon>Pedobacter</taxon>
    </lineage>
</organism>
<dbReference type="eggNOG" id="ENOG502ZSSZ">
    <property type="taxonomic scope" value="Bacteria"/>
</dbReference>
<keyword evidence="2" id="KW-1185">Reference proteome</keyword>
<name>A0A081PKY8_9SPHI</name>
<reference evidence="1 2" key="1">
    <citation type="journal article" date="1992" name="Int. J. Syst. Bacteriol.">
        <title>Sphingobacterium antarcticus sp. nov. a Psychrotrophic Bacterium from the Soils of Schirmacher Oasis, Antarctica.</title>
        <authorList>
            <person name="Shivaji S."/>
            <person name="Ray M.K."/>
            <person name="Rao N.S."/>
            <person name="Saiserr L."/>
            <person name="Jagannadham M.V."/>
            <person name="Kumar G.S."/>
            <person name="Reddy G."/>
            <person name="Bhargava P.M."/>
        </authorList>
    </citation>
    <scope>NUCLEOTIDE SEQUENCE [LARGE SCALE GENOMIC DNA]</scope>
    <source>
        <strain evidence="1 2">4BY</strain>
    </source>
</reference>
<dbReference type="Proteomes" id="UP000028007">
    <property type="component" value="Unassembled WGS sequence"/>
</dbReference>
<protein>
    <submittedName>
        <fullName evidence="1">Uncharacterized protein</fullName>
    </submittedName>
</protein>
<gene>
    <name evidence="1" type="ORF">N180_07695</name>
</gene>
<sequence>MVAVFRRKILICLFSMVLFFAFGLKATASIGRWSSFYLVMEDEPVTEEEKNTNKEKSGRSAKKMWYVGSTDTDLFWSKIYIATEAHNKRYLVARLSEPHIAIPTEPPENAAGFLRV</sequence>
<dbReference type="RefSeq" id="WP_037438161.1">
    <property type="nucleotide sequence ID" value="NZ_JNFF01000017.1"/>
</dbReference>
<comment type="caution">
    <text evidence="1">The sequence shown here is derived from an EMBL/GenBank/DDBJ whole genome shotgun (WGS) entry which is preliminary data.</text>
</comment>
<evidence type="ECO:0000313" key="1">
    <source>
        <dbReference type="EMBL" id="KEQ31361.1"/>
    </source>
</evidence>
<evidence type="ECO:0000313" key="2">
    <source>
        <dbReference type="Proteomes" id="UP000028007"/>
    </source>
</evidence>
<dbReference type="EMBL" id="JNFF01000017">
    <property type="protein sequence ID" value="KEQ31361.1"/>
    <property type="molecule type" value="Genomic_DNA"/>
</dbReference>
<accession>A0A081PKY8</accession>
<dbReference type="OrthoDB" id="59614at84567"/>
<dbReference type="AlphaFoldDB" id="A0A081PKY8"/>